<dbReference type="Proteomes" id="UP001062846">
    <property type="component" value="Chromosome 3"/>
</dbReference>
<dbReference type="EMBL" id="CM046390">
    <property type="protein sequence ID" value="KAI8562250.1"/>
    <property type="molecule type" value="Genomic_DNA"/>
</dbReference>
<organism evidence="1 2">
    <name type="scientific">Rhododendron molle</name>
    <name type="common">Chinese azalea</name>
    <name type="synonym">Azalea mollis</name>
    <dbReference type="NCBI Taxonomy" id="49168"/>
    <lineage>
        <taxon>Eukaryota</taxon>
        <taxon>Viridiplantae</taxon>
        <taxon>Streptophyta</taxon>
        <taxon>Embryophyta</taxon>
        <taxon>Tracheophyta</taxon>
        <taxon>Spermatophyta</taxon>
        <taxon>Magnoliopsida</taxon>
        <taxon>eudicotyledons</taxon>
        <taxon>Gunneridae</taxon>
        <taxon>Pentapetalae</taxon>
        <taxon>asterids</taxon>
        <taxon>Ericales</taxon>
        <taxon>Ericaceae</taxon>
        <taxon>Ericoideae</taxon>
        <taxon>Rhodoreae</taxon>
        <taxon>Rhododendron</taxon>
    </lineage>
</organism>
<keyword evidence="2" id="KW-1185">Reference proteome</keyword>
<accession>A0ACC0P9E0</accession>
<gene>
    <name evidence="1" type="ORF">RHMOL_Rhmol03G0020300</name>
</gene>
<protein>
    <submittedName>
        <fullName evidence="1">Uncharacterized protein</fullName>
    </submittedName>
</protein>
<name>A0ACC0P9E0_RHOML</name>
<evidence type="ECO:0000313" key="1">
    <source>
        <dbReference type="EMBL" id="KAI8562250.1"/>
    </source>
</evidence>
<comment type="caution">
    <text evidence="1">The sequence shown here is derived from an EMBL/GenBank/DDBJ whole genome shotgun (WGS) entry which is preliminary data.</text>
</comment>
<reference evidence="1" key="1">
    <citation type="submission" date="2022-02" db="EMBL/GenBank/DDBJ databases">
        <title>Plant Genome Project.</title>
        <authorList>
            <person name="Zhang R.-G."/>
        </authorList>
    </citation>
    <scope>NUCLEOTIDE SEQUENCE</scope>
    <source>
        <strain evidence="1">AT1</strain>
    </source>
</reference>
<sequence>MGYESLFPISFTKLCLCYDNHRAASRNHRNHTPTPLQTSQIYMSSRILDLLGTLRSLLELSFSFIWASKGRNILDSE</sequence>
<proteinExistence type="predicted"/>
<evidence type="ECO:0000313" key="2">
    <source>
        <dbReference type="Proteomes" id="UP001062846"/>
    </source>
</evidence>